<feature type="transmembrane region" description="Helical" evidence="1">
    <location>
        <begin position="32"/>
        <end position="54"/>
    </location>
</feature>
<feature type="transmembrane region" description="Helical" evidence="1">
    <location>
        <begin position="6"/>
        <end position="25"/>
    </location>
</feature>
<dbReference type="Proteomes" id="UP000713596">
    <property type="component" value="Unassembled WGS sequence"/>
</dbReference>
<reference evidence="2" key="2">
    <citation type="submission" date="2021-04" db="EMBL/GenBank/DDBJ databases">
        <authorList>
            <person name="Gilroy R."/>
        </authorList>
    </citation>
    <scope>NUCLEOTIDE SEQUENCE</scope>
    <source>
        <strain evidence="2">B5_2728</strain>
    </source>
</reference>
<reference evidence="2" key="1">
    <citation type="journal article" date="2021" name="PeerJ">
        <title>Extensive microbial diversity within the chicken gut microbiome revealed by metagenomics and culture.</title>
        <authorList>
            <person name="Gilroy R."/>
            <person name="Ravi A."/>
            <person name="Getino M."/>
            <person name="Pursley I."/>
            <person name="Horton D.L."/>
            <person name="Alikhan N.F."/>
            <person name="Baker D."/>
            <person name="Gharbi K."/>
            <person name="Hall N."/>
            <person name="Watson M."/>
            <person name="Adriaenssens E.M."/>
            <person name="Foster-Nyarko E."/>
            <person name="Jarju S."/>
            <person name="Secka A."/>
            <person name="Antonio M."/>
            <person name="Oren A."/>
            <person name="Chaudhuri R.R."/>
            <person name="La Ragione R."/>
            <person name="Hildebrand F."/>
            <person name="Pallen M.J."/>
        </authorList>
    </citation>
    <scope>NUCLEOTIDE SEQUENCE</scope>
    <source>
        <strain evidence="2">B5_2728</strain>
    </source>
</reference>
<evidence type="ECO:0000313" key="3">
    <source>
        <dbReference type="Proteomes" id="UP000713596"/>
    </source>
</evidence>
<dbReference type="AlphaFoldDB" id="A0A948T2U3"/>
<protein>
    <submittedName>
        <fullName evidence="2">Uncharacterized protein</fullName>
    </submittedName>
</protein>
<evidence type="ECO:0000256" key="1">
    <source>
        <dbReference type="SAM" id="Phobius"/>
    </source>
</evidence>
<gene>
    <name evidence="2" type="ORF">H9882_04790</name>
</gene>
<keyword evidence="1" id="KW-0812">Transmembrane</keyword>
<keyword evidence="1" id="KW-0472">Membrane</keyword>
<organism evidence="2 3">
    <name type="scientific">Candidatus Allofournierella pullistercoris</name>
    <dbReference type="NCBI Taxonomy" id="2838597"/>
    <lineage>
        <taxon>Bacteria</taxon>
        <taxon>Bacillati</taxon>
        <taxon>Bacillota</taxon>
        <taxon>Clostridia</taxon>
        <taxon>Eubacteriales</taxon>
        <taxon>Oscillospiraceae</taxon>
        <taxon>Allofournierella</taxon>
    </lineage>
</organism>
<evidence type="ECO:0000313" key="2">
    <source>
        <dbReference type="EMBL" id="MBU3806191.1"/>
    </source>
</evidence>
<sequence>MKKYAYWSGAAVCFMLASVFVLLPVEHFGLLVTLRVLALPMLVVAFLFVAAALAQEKPLADGLGEQSQVYHGDMAFPAHLTLEEKAEGSLRGAIRALEWLKDSFRGVSQWQLERMTTACKQLEQRLADEPQLAREMADFCIQYLPHAMQYILQSKECGIDTPQAMGYIATACERQLEAICQGKYITFEQEYQQLKQDWQALQEQKFIALSSEE</sequence>
<name>A0A948T2U3_9FIRM</name>
<dbReference type="EMBL" id="JAHLFP010000036">
    <property type="protein sequence ID" value="MBU3806191.1"/>
    <property type="molecule type" value="Genomic_DNA"/>
</dbReference>
<proteinExistence type="predicted"/>
<keyword evidence="1" id="KW-1133">Transmembrane helix</keyword>
<comment type="caution">
    <text evidence="2">The sequence shown here is derived from an EMBL/GenBank/DDBJ whole genome shotgun (WGS) entry which is preliminary data.</text>
</comment>
<accession>A0A948T2U3</accession>